<feature type="transmembrane region" description="Helical" evidence="5">
    <location>
        <begin position="443"/>
        <end position="462"/>
    </location>
</feature>
<proteinExistence type="predicted"/>
<feature type="transmembrane region" description="Helical" evidence="5">
    <location>
        <begin position="299"/>
        <end position="323"/>
    </location>
</feature>
<evidence type="ECO:0000256" key="2">
    <source>
        <dbReference type="ARBA" id="ARBA00022692"/>
    </source>
</evidence>
<feature type="transmembrane region" description="Helical" evidence="5">
    <location>
        <begin position="208"/>
        <end position="228"/>
    </location>
</feature>
<comment type="caution">
    <text evidence="6">The sequence shown here is derived from an EMBL/GenBank/DDBJ whole genome shotgun (WGS) entry which is preliminary data.</text>
</comment>
<sequence length="575" mass="59935">MRSGIGPERVLRELGAPVVLPPAGVGSNLIDHPKVDLSLTPADALVLPDLHVYMAQTVLKVRSGMAADEYWDVHIVPTAGAGEDEHGRFVGPLTVALNVFVLTPRSSGTVRARSLDPLAPPLVDPRYFTGPDGHDRQVALDRVDLAPKLAETTPVSELATLVPWSPARHSPRRVPRRGARRQRVRVAGALRHGSKAEEGGDRVRSQRVSVFIVFIVFVLNGVIAGSWAPRIPTLAGKIHAEPGVLGIVLLGASVGLTVAASFAGRLCARFGAPAIVFASAVSAACALPVLALVTTPLQLGLVLVWIGASFGVFDVSMNVAAVTVIRRVDRPLMPVFHAGFSFGGLAGSLGAAFAAGHGVGLLPYFAVVTVASLAVTVGVIRFVPREEPATGAEERGGPDRRMLRRPVLWLLGSIAFVSAIVEGSNGDWSALFAVRERGMSEGTGALVFSVFSVAMAMVRLLGERIQRRFGPFGIVVTGSLFAGIGLLTAAIVPVAWLTYAGYAMAGGGVGLVFPIVLDLAGAVSRRSDGTGGEREIGFVTSIAYSGFLIGPPMIGGVAQLTSCRSPSASSGSSRC</sequence>
<feature type="transmembrane region" description="Helical" evidence="5">
    <location>
        <begin position="403"/>
        <end position="423"/>
    </location>
</feature>
<keyword evidence="2 5" id="KW-0812">Transmembrane</keyword>
<dbReference type="PANTHER" id="PTHR23514:SF13">
    <property type="entry name" value="INNER MEMBRANE PROTEIN YBJJ"/>
    <property type="match status" value="1"/>
</dbReference>
<comment type="subcellular location">
    <subcellularLocation>
        <location evidence="1">Membrane</location>
        <topology evidence="1">Multi-pass membrane protein</topology>
    </subcellularLocation>
</comment>
<dbReference type="SUPFAM" id="SSF54373">
    <property type="entry name" value="FAD-linked reductases, C-terminal domain"/>
    <property type="match status" value="1"/>
</dbReference>
<dbReference type="PANTHER" id="PTHR23514">
    <property type="entry name" value="BYPASS OF STOP CODON PROTEIN 6"/>
    <property type="match status" value="1"/>
</dbReference>
<dbReference type="InterPro" id="IPR011701">
    <property type="entry name" value="MFS"/>
</dbReference>
<feature type="transmembrane region" description="Helical" evidence="5">
    <location>
        <begin position="474"/>
        <end position="496"/>
    </location>
</feature>
<evidence type="ECO:0000256" key="3">
    <source>
        <dbReference type="ARBA" id="ARBA00022989"/>
    </source>
</evidence>
<feature type="transmembrane region" description="Helical" evidence="5">
    <location>
        <begin position="335"/>
        <end position="355"/>
    </location>
</feature>
<dbReference type="Pfam" id="PF07690">
    <property type="entry name" value="MFS_1"/>
    <property type="match status" value="1"/>
</dbReference>
<dbReference type="EMBL" id="BOOF01000087">
    <property type="protein sequence ID" value="GIH67625.1"/>
    <property type="molecule type" value="Genomic_DNA"/>
</dbReference>
<dbReference type="Gene3D" id="3.50.50.60">
    <property type="entry name" value="FAD/NAD(P)-binding domain"/>
    <property type="match status" value="1"/>
</dbReference>
<evidence type="ECO:0000313" key="7">
    <source>
        <dbReference type="Proteomes" id="UP000660454"/>
    </source>
</evidence>
<dbReference type="Gene3D" id="1.20.1250.20">
    <property type="entry name" value="MFS general substrate transporter like domains"/>
    <property type="match status" value="2"/>
</dbReference>
<feature type="transmembrane region" description="Helical" evidence="5">
    <location>
        <begin position="536"/>
        <end position="558"/>
    </location>
</feature>
<evidence type="ECO:0000256" key="5">
    <source>
        <dbReference type="SAM" id="Phobius"/>
    </source>
</evidence>
<feature type="transmembrane region" description="Helical" evidence="5">
    <location>
        <begin position="270"/>
        <end position="293"/>
    </location>
</feature>
<evidence type="ECO:0000313" key="6">
    <source>
        <dbReference type="EMBL" id="GIH67625.1"/>
    </source>
</evidence>
<keyword evidence="3 5" id="KW-1133">Transmembrane helix</keyword>
<dbReference type="InterPro" id="IPR036188">
    <property type="entry name" value="FAD/NAD-bd_sf"/>
</dbReference>
<reference evidence="6 7" key="1">
    <citation type="submission" date="2021-01" db="EMBL/GenBank/DDBJ databases">
        <title>Whole genome shotgun sequence of Microbispora siamensis NBRC 104113.</title>
        <authorList>
            <person name="Komaki H."/>
            <person name="Tamura T."/>
        </authorList>
    </citation>
    <scope>NUCLEOTIDE SEQUENCE [LARGE SCALE GENOMIC DNA]</scope>
    <source>
        <strain evidence="6 7">NBRC 104113</strain>
    </source>
</reference>
<dbReference type="InterPro" id="IPR051788">
    <property type="entry name" value="MFS_Transporter"/>
</dbReference>
<feature type="transmembrane region" description="Helical" evidence="5">
    <location>
        <begin position="243"/>
        <end position="263"/>
    </location>
</feature>
<evidence type="ECO:0000256" key="1">
    <source>
        <dbReference type="ARBA" id="ARBA00004141"/>
    </source>
</evidence>
<organism evidence="6 7">
    <name type="scientific">Microbispora siamensis</name>
    <dbReference type="NCBI Taxonomy" id="564413"/>
    <lineage>
        <taxon>Bacteria</taxon>
        <taxon>Bacillati</taxon>
        <taxon>Actinomycetota</taxon>
        <taxon>Actinomycetes</taxon>
        <taxon>Streptosporangiales</taxon>
        <taxon>Streptosporangiaceae</taxon>
        <taxon>Microbispora</taxon>
    </lineage>
</organism>
<dbReference type="RefSeq" id="WP_204053302.1">
    <property type="nucleotide sequence ID" value="NZ_BOOF01000087.1"/>
</dbReference>
<accession>A0ABQ4H1R2</accession>
<dbReference type="Proteomes" id="UP000660454">
    <property type="component" value="Unassembled WGS sequence"/>
</dbReference>
<dbReference type="SUPFAM" id="SSF103473">
    <property type="entry name" value="MFS general substrate transporter"/>
    <property type="match status" value="1"/>
</dbReference>
<keyword evidence="4 5" id="KW-0472">Membrane</keyword>
<feature type="transmembrane region" description="Helical" evidence="5">
    <location>
        <begin position="361"/>
        <end position="383"/>
    </location>
</feature>
<protein>
    <recommendedName>
        <fullName evidence="8">MFS transporter</fullName>
    </recommendedName>
</protein>
<gene>
    <name evidence="6" type="ORF">Msi02_84420</name>
</gene>
<dbReference type="Gene3D" id="3.30.560.10">
    <property type="entry name" value="Glucose Oxidase, domain 3"/>
    <property type="match status" value="1"/>
</dbReference>
<dbReference type="CDD" id="cd17393">
    <property type="entry name" value="MFS_MosC_like"/>
    <property type="match status" value="1"/>
</dbReference>
<keyword evidence="7" id="KW-1185">Reference proteome</keyword>
<dbReference type="InterPro" id="IPR036259">
    <property type="entry name" value="MFS_trans_sf"/>
</dbReference>
<evidence type="ECO:0000256" key="4">
    <source>
        <dbReference type="ARBA" id="ARBA00023136"/>
    </source>
</evidence>
<feature type="transmembrane region" description="Helical" evidence="5">
    <location>
        <begin position="502"/>
        <end position="524"/>
    </location>
</feature>
<evidence type="ECO:0008006" key="8">
    <source>
        <dbReference type="Google" id="ProtNLM"/>
    </source>
</evidence>
<name>A0ABQ4H1R2_9ACTN</name>